<dbReference type="GeneID" id="87817450"/>
<dbReference type="AlphaFoldDB" id="A0AAN6V1Y0"/>
<dbReference type="EMBL" id="MU853587">
    <property type="protein sequence ID" value="KAK4143308.1"/>
    <property type="molecule type" value="Genomic_DNA"/>
</dbReference>
<evidence type="ECO:0000256" key="1">
    <source>
        <dbReference type="SAM" id="MobiDB-lite"/>
    </source>
</evidence>
<feature type="region of interest" description="Disordered" evidence="1">
    <location>
        <begin position="437"/>
        <end position="473"/>
    </location>
</feature>
<reference evidence="3" key="1">
    <citation type="journal article" date="2023" name="Mol. Phylogenet. Evol.">
        <title>Genome-scale phylogeny and comparative genomics of the fungal order Sordariales.</title>
        <authorList>
            <person name="Hensen N."/>
            <person name="Bonometti L."/>
            <person name="Westerberg I."/>
            <person name="Brannstrom I.O."/>
            <person name="Guillou S."/>
            <person name="Cros-Aarteil S."/>
            <person name="Calhoun S."/>
            <person name="Haridas S."/>
            <person name="Kuo A."/>
            <person name="Mondo S."/>
            <person name="Pangilinan J."/>
            <person name="Riley R."/>
            <person name="LaButti K."/>
            <person name="Andreopoulos B."/>
            <person name="Lipzen A."/>
            <person name="Chen C."/>
            <person name="Yan M."/>
            <person name="Daum C."/>
            <person name="Ng V."/>
            <person name="Clum A."/>
            <person name="Steindorff A."/>
            <person name="Ohm R.A."/>
            <person name="Martin F."/>
            <person name="Silar P."/>
            <person name="Natvig D.O."/>
            <person name="Lalanne C."/>
            <person name="Gautier V."/>
            <person name="Ament-Velasquez S.L."/>
            <person name="Kruys A."/>
            <person name="Hutchinson M.I."/>
            <person name="Powell A.J."/>
            <person name="Barry K."/>
            <person name="Miller A.N."/>
            <person name="Grigoriev I.V."/>
            <person name="Debuchy R."/>
            <person name="Gladieux P."/>
            <person name="Hiltunen Thoren M."/>
            <person name="Johannesson H."/>
        </authorList>
    </citation>
    <scope>NUCLEOTIDE SEQUENCE</scope>
    <source>
        <strain evidence="3">CBS 141.50</strain>
    </source>
</reference>
<reference evidence="3" key="2">
    <citation type="submission" date="2023-05" db="EMBL/GenBank/DDBJ databases">
        <authorList>
            <consortium name="Lawrence Berkeley National Laboratory"/>
            <person name="Steindorff A."/>
            <person name="Hensen N."/>
            <person name="Bonometti L."/>
            <person name="Westerberg I."/>
            <person name="Brannstrom I.O."/>
            <person name="Guillou S."/>
            <person name="Cros-Aarteil S."/>
            <person name="Calhoun S."/>
            <person name="Haridas S."/>
            <person name="Kuo A."/>
            <person name="Mondo S."/>
            <person name="Pangilinan J."/>
            <person name="Riley R."/>
            <person name="Labutti K."/>
            <person name="Andreopoulos B."/>
            <person name="Lipzen A."/>
            <person name="Chen C."/>
            <person name="Yanf M."/>
            <person name="Daum C."/>
            <person name="Ng V."/>
            <person name="Clum A."/>
            <person name="Ohm R."/>
            <person name="Martin F."/>
            <person name="Silar P."/>
            <person name="Natvig D."/>
            <person name="Lalanne C."/>
            <person name="Gautier V."/>
            <person name="Ament-Velasquez S.L."/>
            <person name="Kruys A."/>
            <person name="Hutchinson M.I."/>
            <person name="Powell A.J."/>
            <person name="Barry K."/>
            <person name="Miller A.N."/>
            <person name="Grigoriev I.V."/>
            <person name="Debuchy R."/>
            <person name="Gladieux P."/>
            <person name="Thoren M.H."/>
            <person name="Johannesson H."/>
        </authorList>
    </citation>
    <scope>NUCLEOTIDE SEQUENCE</scope>
    <source>
        <strain evidence="3">CBS 141.50</strain>
    </source>
</reference>
<dbReference type="InterPro" id="IPR036852">
    <property type="entry name" value="Peptidase_S8/S53_dom_sf"/>
</dbReference>
<feature type="domain" description="Peptidase S8/S53" evidence="2">
    <location>
        <begin position="726"/>
        <end position="938"/>
    </location>
</feature>
<keyword evidence="4" id="KW-1185">Reference proteome</keyword>
<dbReference type="GO" id="GO:0006508">
    <property type="term" value="P:proteolysis"/>
    <property type="evidence" value="ECO:0007669"/>
    <property type="project" value="InterPro"/>
</dbReference>
<protein>
    <recommendedName>
        <fullName evidence="2">Peptidase S8/S53 domain-containing protein</fullName>
    </recommendedName>
</protein>
<dbReference type="SUPFAM" id="SSF52743">
    <property type="entry name" value="Subtilisin-like"/>
    <property type="match status" value="1"/>
</dbReference>
<accession>A0AAN6V1Y0</accession>
<dbReference type="Pfam" id="PF00082">
    <property type="entry name" value="Peptidase_S8"/>
    <property type="match status" value="1"/>
</dbReference>
<feature type="region of interest" description="Disordered" evidence="1">
    <location>
        <begin position="299"/>
        <end position="332"/>
    </location>
</feature>
<dbReference type="Gene3D" id="3.40.50.200">
    <property type="entry name" value="Peptidase S8/S53 domain"/>
    <property type="match status" value="1"/>
</dbReference>
<dbReference type="InterPro" id="IPR000209">
    <property type="entry name" value="Peptidase_S8/S53_dom"/>
</dbReference>
<name>A0AAN6V1Y0_9PEZI</name>
<gene>
    <name evidence="3" type="ORF">C8A04DRAFT_28945</name>
</gene>
<proteinExistence type="predicted"/>
<evidence type="ECO:0000259" key="2">
    <source>
        <dbReference type="Pfam" id="PF00082"/>
    </source>
</evidence>
<dbReference type="Proteomes" id="UP001302676">
    <property type="component" value="Unassembled WGS sequence"/>
</dbReference>
<dbReference type="GO" id="GO:0004252">
    <property type="term" value="F:serine-type endopeptidase activity"/>
    <property type="evidence" value="ECO:0007669"/>
    <property type="project" value="InterPro"/>
</dbReference>
<organism evidence="3 4">
    <name type="scientific">Dichotomopilus funicola</name>
    <dbReference type="NCBI Taxonomy" id="1934379"/>
    <lineage>
        <taxon>Eukaryota</taxon>
        <taxon>Fungi</taxon>
        <taxon>Dikarya</taxon>
        <taxon>Ascomycota</taxon>
        <taxon>Pezizomycotina</taxon>
        <taxon>Sordariomycetes</taxon>
        <taxon>Sordariomycetidae</taxon>
        <taxon>Sordariales</taxon>
        <taxon>Chaetomiaceae</taxon>
        <taxon>Dichotomopilus</taxon>
    </lineage>
</organism>
<comment type="caution">
    <text evidence="3">The sequence shown here is derived from an EMBL/GenBank/DDBJ whole genome shotgun (WGS) entry which is preliminary data.</text>
</comment>
<evidence type="ECO:0000313" key="3">
    <source>
        <dbReference type="EMBL" id="KAK4143308.1"/>
    </source>
</evidence>
<feature type="compositionally biased region" description="Basic and acidic residues" evidence="1">
    <location>
        <begin position="437"/>
        <end position="462"/>
    </location>
</feature>
<sequence length="1018" mass="113989">MLDAETEPGLWPMALLPRTNSFDFETEPLTSPTRAYNYGDDADVHYDTISDTPAYTYATVAEDEDGPEHVEYREPVMISPPPDQKAEIDRLRADLIDRVSDNEEQLPWKGPEWQEEHCKRGSRAFAAYQQAMANLLEIERNFFLGSTTHEPDKSARSMNFFQHLEPQYGPKQLLHAAVDGDLEMRKTGVTDDGTSSLTAYVCSLMSEQLAARKIAECNDDNENILHLAIRHDLAGVEDLIRRADKRALGQQRKLRTHAGGGDPSIGDGNMPLHDALNFQKLFLLPGPVCKGTLTVPSLSTSRSDGPLANNVKGPNSTHARQPGVMLASSGSTSTSHVMNQRKAREHPVPYTSLGPRSMLSGPATVQRGRVLAFTGCRTCLSAAQKRDATLEKRQIVIKFLLDGDKDVLSKHNTSGLSPYLSFFAEWKRFNDANLLKEEEKKERQEPALERAEPGPETHRDDIPEPTDSGGRQVKISKNRAHLENELEPSDIGAHKVLSYLKELSFTLGDQQRALACLFRDQNAKGSSPIPGEQGRRRTLTLDGAQRVTCTTSEDFDFLLFEPLMASVVLSLDYTADQLEALPTDEEERREIWGGNEEGLKMVFSWLKRKAVKSIVSLTVKENPRHYCSDHTVKECLEGLESSEPVDQLKAKVQAFKERLKTRSESLKRQIEVVEKLDDRRTKGRQDEGDVASQESQLNPWLQITERFSTRFYTKFRNVLPRGIARVALLDDGVDPAYDRNRSLGLNLHHTGWPTEDQSAENFYSSTNQHGSKMALLIRKVCPFVTIHIAKPDAQLPGSKVRHRTFSLEHAIKAIHWARSQKVDIICMSWNLREVSGKYGNLPGIRNLEAALTAAANDNIVMFGAACDEKRSASSDKWFPCDHPSVFSIGATDRDFDPKKYVDMNKKVDFLFPGEDILEDVGNSGATALASGLAALTLACVSTGCPDRLVPRENRYMWMANTMKKIFQSYVNQRKVRVEEVLKFEDNDPAYLTTLREKIVADNRGLLNLVPVGAINARF</sequence>
<evidence type="ECO:0000313" key="4">
    <source>
        <dbReference type="Proteomes" id="UP001302676"/>
    </source>
</evidence>
<dbReference type="RefSeq" id="XP_062636679.1">
    <property type="nucleotide sequence ID" value="XM_062780837.1"/>
</dbReference>